<feature type="compositionally biased region" description="Basic and acidic residues" evidence="1">
    <location>
        <begin position="241"/>
        <end position="272"/>
    </location>
</feature>
<dbReference type="InterPro" id="IPR011011">
    <property type="entry name" value="Znf_FYVE_PHD"/>
</dbReference>
<organism evidence="2 3">
    <name type="scientific">Amphibalanus amphitrite</name>
    <name type="common">Striped barnacle</name>
    <name type="synonym">Balanus amphitrite</name>
    <dbReference type="NCBI Taxonomy" id="1232801"/>
    <lineage>
        <taxon>Eukaryota</taxon>
        <taxon>Metazoa</taxon>
        <taxon>Ecdysozoa</taxon>
        <taxon>Arthropoda</taxon>
        <taxon>Crustacea</taxon>
        <taxon>Multicrustacea</taxon>
        <taxon>Cirripedia</taxon>
        <taxon>Thoracica</taxon>
        <taxon>Thoracicalcarea</taxon>
        <taxon>Balanomorpha</taxon>
        <taxon>Balanoidea</taxon>
        <taxon>Balanidae</taxon>
        <taxon>Amphibalaninae</taxon>
        <taxon>Amphibalanus</taxon>
    </lineage>
</organism>
<feature type="region of interest" description="Disordered" evidence="1">
    <location>
        <begin position="1"/>
        <end position="210"/>
    </location>
</feature>
<dbReference type="GO" id="GO:0008017">
    <property type="term" value="F:microtubule binding"/>
    <property type="evidence" value="ECO:0007669"/>
    <property type="project" value="TreeGrafter"/>
</dbReference>
<dbReference type="Proteomes" id="UP000440578">
    <property type="component" value="Unassembled WGS sequence"/>
</dbReference>
<feature type="compositionally biased region" description="Acidic residues" evidence="1">
    <location>
        <begin position="141"/>
        <end position="151"/>
    </location>
</feature>
<name>A0A6A4VUU5_AMPAM</name>
<keyword evidence="3" id="KW-1185">Reference proteome</keyword>
<dbReference type="PANTHER" id="PTHR21345:SF3">
    <property type="entry name" value="PROTEIN SPIRE"/>
    <property type="match status" value="1"/>
</dbReference>
<dbReference type="PANTHER" id="PTHR21345">
    <property type="entry name" value="SPIRE"/>
    <property type="match status" value="1"/>
</dbReference>
<dbReference type="SUPFAM" id="SSF57903">
    <property type="entry name" value="FYVE/PHD zinc finger"/>
    <property type="match status" value="1"/>
</dbReference>
<dbReference type="EMBL" id="VIIS01001620">
    <property type="protein sequence ID" value="KAF0295384.1"/>
    <property type="molecule type" value="Genomic_DNA"/>
</dbReference>
<accession>A0A6A4VUU5</accession>
<dbReference type="Gene3D" id="3.30.40.10">
    <property type="entry name" value="Zinc/RING finger domain, C3HC4 (zinc finger)"/>
    <property type="match status" value="1"/>
</dbReference>
<gene>
    <name evidence="2" type="primary">spir_1</name>
    <name evidence="2" type="ORF">FJT64_000630</name>
</gene>
<feature type="region of interest" description="Disordered" evidence="1">
    <location>
        <begin position="223"/>
        <end position="374"/>
    </location>
</feature>
<feature type="region of interest" description="Disordered" evidence="1">
    <location>
        <begin position="606"/>
        <end position="630"/>
    </location>
</feature>
<dbReference type="GO" id="GO:0036089">
    <property type="term" value="P:cleavage furrow formation"/>
    <property type="evidence" value="ECO:0007669"/>
    <property type="project" value="TreeGrafter"/>
</dbReference>
<dbReference type="GO" id="GO:0045010">
    <property type="term" value="P:actin nucleation"/>
    <property type="evidence" value="ECO:0007669"/>
    <property type="project" value="InterPro"/>
</dbReference>
<dbReference type="GO" id="GO:0005938">
    <property type="term" value="C:cell cortex"/>
    <property type="evidence" value="ECO:0007669"/>
    <property type="project" value="TreeGrafter"/>
</dbReference>
<feature type="region of interest" description="Disordered" evidence="1">
    <location>
        <begin position="390"/>
        <end position="431"/>
    </location>
</feature>
<proteinExistence type="predicted"/>
<dbReference type="GO" id="GO:0048193">
    <property type="term" value="P:Golgi vesicle transport"/>
    <property type="evidence" value="ECO:0007669"/>
    <property type="project" value="TreeGrafter"/>
</dbReference>
<dbReference type="GO" id="GO:0040038">
    <property type="term" value="P:polar body extrusion after meiotic divisions"/>
    <property type="evidence" value="ECO:0007669"/>
    <property type="project" value="TreeGrafter"/>
</dbReference>
<comment type="caution">
    <text evidence="2">The sequence shown here is derived from an EMBL/GenBank/DDBJ whole genome shotgun (WGS) entry which is preliminary data.</text>
</comment>
<dbReference type="GO" id="GO:0030041">
    <property type="term" value="P:actin filament polymerization"/>
    <property type="evidence" value="ECO:0007669"/>
    <property type="project" value="TreeGrafter"/>
</dbReference>
<protein>
    <submittedName>
        <fullName evidence="2">Protein spire</fullName>
    </submittedName>
</protein>
<dbReference type="GO" id="GO:0030659">
    <property type="term" value="C:cytoplasmic vesicle membrane"/>
    <property type="evidence" value="ECO:0007669"/>
    <property type="project" value="TreeGrafter"/>
</dbReference>
<feature type="compositionally biased region" description="Basic and acidic residues" evidence="1">
    <location>
        <begin position="614"/>
        <end position="630"/>
    </location>
</feature>
<sequence>MEPSAGTAVVETAAIDQREPIPPTPPDSLSSDDSGGSGFGDNASLGSDDREPSQEDGDPSEQPLGASDGDLEASDDDDPAVTARDDPETAAEDGSLLGDVQLEQDDSQLSERDRSDSVTPGRGGMKGSDGDGPTEDRSEDLSESDWGDADGTDPALGPTQVLNISETEPAERAGFDADAGETVSDDAAARGGTVTVPEEASSPAVIPPRSEVVPAETIAVLERTIVPPLTPDSLSSEEGEAGQRTEDKAGDAEEQGTERIRVGVDSGLVRDNDVEEAVSGVPVGTVKDDPPAAAPQSGRRLIKADPSLAVPCSTTFDDDDDDPDFPETPATPYCPEPAPRDGLGLGYRTGGTGTGSGSGCGSGSGISGPPSHWQHNMALDLATQRVSFKSDRRHTLCEPPMSRSRPGSALSDRSSGSEETPLPHQPGSHVASELQRQFLASSQWSDMDCLSLTLDEVVHIRSVLTKAELDSLPVECHIKEDVARGKLCFLCMKTRFSFFGAKGNNCRLCQRVVCAKCCAKMRIPTEHFASIPVYTLTPSSLSPQEEEARSLLSRLQVPELPNFTSSGSGGSPTSPANSRDSPEQQCQSLPPQPLLQQVESKLRRTRLYRSRTLARPEDLESPRSSEGDRDELGGVLMTVCKDCKAMVLHIIGTWKKRRDRSKRASAPARPRSLFIAAVR</sequence>
<dbReference type="InterPro" id="IPR029901">
    <property type="entry name" value="Spire"/>
</dbReference>
<dbReference type="OrthoDB" id="10043757at2759"/>
<dbReference type="GO" id="GO:0051295">
    <property type="term" value="P:establishment of meiotic spindle localization"/>
    <property type="evidence" value="ECO:0007669"/>
    <property type="project" value="TreeGrafter"/>
</dbReference>
<evidence type="ECO:0000256" key="1">
    <source>
        <dbReference type="SAM" id="MobiDB-lite"/>
    </source>
</evidence>
<dbReference type="GO" id="GO:0051639">
    <property type="term" value="P:actin filament network formation"/>
    <property type="evidence" value="ECO:0007669"/>
    <property type="project" value="TreeGrafter"/>
</dbReference>
<dbReference type="InterPro" id="IPR013083">
    <property type="entry name" value="Znf_RING/FYVE/PHD"/>
</dbReference>
<feature type="compositionally biased region" description="Acidic residues" evidence="1">
    <location>
        <begin position="316"/>
        <end position="325"/>
    </location>
</feature>
<dbReference type="GO" id="GO:0003779">
    <property type="term" value="F:actin binding"/>
    <property type="evidence" value="ECO:0007669"/>
    <property type="project" value="InterPro"/>
</dbReference>
<feature type="compositionally biased region" description="Gly residues" evidence="1">
    <location>
        <begin position="343"/>
        <end position="366"/>
    </location>
</feature>
<feature type="region of interest" description="Disordered" evidence="1">
    <location>
        <begin position="561"/>
        <end position="594"/>
    </location>
</feature>
<evidence type="ECO:0000313" key="2">
    <source>
        <dbReference type="EMBL" id="KAF0295384.1"/>
    </source>
</evidence>
<reference evidence="2 3" key="1">
    <citation type="submission" date="2019-07" db="EMBL/GenBank/DDBJ databases">
        <title>Draft genome assembly of a fouling barnacle, Amphibalanus amphitrite (Darwin, 1854): The first reference genome for Thecostraca.</title>
        <authorList>
            <person name="Kim W."/>
        </authorList>
    </citation>
    <scope>NUCLEOTIDE SEQUENCE [LARGE SCALE GENOMIC DNA]</scope>
    <source>
        <strain evidence="2">SNU_AA5</strain>
        <tissue evidence="2">Soma without cirri and trophi</tissue>
    </source>
</reference>
<feature type="compositionally biased region" description="Low complexity" evidence="1">
    <location>
        <begin position="584"/>
        <end position="594"/>
    </location>
</feature>
<feature type="compositionally biased region" description="Acidic residues" evidence="1">
    <location>
        <begin position="69"/>
        <end position="79"/>
    </location>
</feature>
<dbReference type="AlphaFoldDB" id="A0A6A4VUU5"/>
<evidence type="ECO:0000313" key="3">
    <source>
        <dbReference type="Proteomes" id="UP000440578"/>
    </source>
</evidence>